<name>A0AAW1JL14_SAPOF</name>
<reference evidence="2" key="1">
    <citation type="submission" date="2024-03" db="EMBL/GenBank/DDBJ databases">
        <title>WGS assembly of Saponaria officinalis var. Norfolk2.</title>
        <authorList>
            <person name="Jenkins J."/>
            <person name="Shu S."/>
            <person name="Grimwood J."/>
            <person name="Barry K."/>
            <person name="Goodstein D."/>
            <person name="Schmutz J."/>
            <person name="Leebens-Mack J."/>
            <person name="Osbourn A."/>
        </authorList>
    </citation>
    <scope>NUCLEOTIDE SEQUENCE [LARGE SCALE GENOMIC DNA]</scope>
    <source>
        <strain evidence="2">JIC</strain>
    </source>
</reference>
<sequence>MGGRSKGRMSDKNNNNNVIGKDKITPVQVAFIVDRYLVDNNFTQTRSTFRSEASSLISNSPLNQVPKSLMSLGELLEEYILLKEQKIIIEQEKCGLAQEKCRIQSLLYGMQNVMNNYNLAAAACLTPPPPPVSGSPSSMHILPSAGNPASGTHVTTSVSTTQCVNIDRANFRTPTSDGRPPRKRRNGSKDLEDAPQASKKMYSGPLANYPFSSKAVNAVEQPNNTTQGSSIAKVLFDKPSQSPTSNSSDPKTPPQAVSSPSEKSVSPSQDVSSTVMSHHNISPTESTPTNCTIISSKTIIVSPAKRYSIERNECTFSSPAKKRQSERNSVKGRLDFDSSDVLSCSTSESEKEGDIFDLDLTSLDAFGPDFSLNELLTEFGIDYDYSCPTTASASSDVFLDSLPERNNGEWSTSRDLIEHSSAMTDVVAANETVNGSDSVTSMKSVRKCIRIVSPTKSTRNSSVHCQENLCGSS</sequence>
<feature type="compositionally biased region" description="Polar residues" evidence="1">
    <location>
        <begin position="269"/>
        <end position="289"/>
    </location>
</feature>
<evidence type="ECO:0008006" key="4">
    <source>
        <dbReference type="Google" id="ProtNLM"/>
    </source>
</evidence>
<comment type="caution">
    <text evidence="2">The sequence shown here is derived from an EMBL/GenBank/DDBJ whole genome shotgun (WGS) entry which is preliminary data.</text>
</comment>
<protein>
    <recommendedName>
        <fullName evidence="4">LisH domain-containing protein</fullName>
    </recommendedName>
</protein>
<dbReference type="PANTHER" id="PTHR35117">
    <property type="entry name" value="MYOSIN-M HEAVY PROTEIN"/>
    <property type="match status" value="1"/>
</dbReference>
<evidence type="ECO:0000313" key="3">
    <source>
        <dbReference type="Proteomes" id="UP001443914"/>
    </source>
</evidence>
<gene>
    <name evidence="2" type="ORF">RND81_07G076800</name>
</gene>
<feature type="region of interest" description="Disordered" evidence="1">
    <location>
        <begin position="237"/>
        <end position="289"/>
    </location>
</feature>
<feature type="compositionally biased region" description="Low complexity" evidence="1">
    <location>
        <begin position="152"/>
        <end position="161"/>
    </location>
</feature>
<dbReference type="Proteomes" id="UP001443914">
    <property type="component" value="Unassembled WGS sequence"/>
</dbReference>
<accession>A0AAW1JL14</accession>
<dbReference type="PANTHER" id="PTHR35117:SF1">
    <property type="entry name" value="MYOSIN-M HEAVY PROTEIN"/>
    <property type="match status" value="1"/>
</dbReference>
<dbReference type="EMBL" id="JBDFQZ010000007">
    <property type="protein sequence ID" value="KAK9705707.1"/>
    <property type="molecule type" value="Genomic_DNA"/>
</dbReference>
<keyword evidence="3" id="KW-1185">Reference proteome</keyword>
<organism evidence="2 3">
    <name type="scientific">Saponaria officinalis</name>
    <name type="common">Common soapwort</name>
    <name type="synonym">Lychnis saponaria</name>
    <dbReference type="NCBI Taxonomy" id="3572"/>
    <lineage>
        <taxon>Eukaryota</taxon>
        <taxon>Viridiplantae</taxon>
        <taxon>Streptophyta</taxon>
        <taxon>Embryophyta</taxon>
        <taxon>Tracheophyta</taxon>
        <taxon>Spermatophyta</taxon>
        <taxon>Magnoliopsida</taxon>
        <taxon>eudicotyledons</taxon>
        <taxon>Gunneridae</taxon>
        <taxon>Pentapetalae</taxon>
        <taxon>Caryophyllales</taxon>
        <taxon>Caryophyllaceae</taxon>
        <taxon>Caryophylleae</taxon>
        <taxon>Saponaria</taxon>
    </lineage>
</organism>
<feature type="region of interest" description="Disordered" evidence="1">
    <location>
        <begin position="130"/>
        <end position="206"/>
    </location>
</feature>
<evidence type="ECO:0000313" key="2">
    <source>
        <dbReference type="EMBL" id="KAK9705707.1"/>
    </source>
</evidence>
<evidence type="ECO:0000256" key="1">
    <source>
        <dbReference type="SAM" id="MobiDB-lite"/>
    </source>
</evidence>
<dbReference type="AlphaFoldDB" id="A0AAW1JL14"/>
<feature type="compositionally biased region" description="Low complexity" evidence="1">
    <location>
        <begin position="257"/>
        <end position="268"/>
    </location>
</feature>
<proteinExistence type="predicted"/>
<feature type="compositionally biased region" description="Polar residues" evidence="1">
    <location>
        <begin position="239"/>
        <end position="250"/>
    </location>
</feature>